<sequence length="203" mass="21688">MTKVQAAARSSGPARSFEWMMTDSPGVAACGRSLPASTCPGPAQAMTELPKALLTKATIQAMPATRRVHDLNPNAVRDVRRLGEATGLSRLGVNLVTLQDGHESSEYHRHHYEEEAVQVLSGQGIATLDETEHPIAAGDFLGFPAGGPAHVIRQQGNEPLVLLVIGQRLEHDVCDYPRLGQRLYVAGEMEAFVALPAPPVSAP</sequence>
<keyword evidence="1" id="KW-0479">Metal-binding</keyword>
<feature type="domain" description="Cupin type-2" evidence="2">
    <location>
        <begin position="95"/>
        <end position="165"/>
    </location>
</feature>
<organism evidence="3 4">
    <name type="scientific">Frateuria aurantia (strain ATCC 33424 / DSM 6220 / KCTC 2777 / LMG 1558 / NBRC 3245 / NCIMB 13370)</name>
    <name type="common">Acetobacter aurantius</name>
    <dbReference type="NCBI Taxonomy" id="767434"/>
    <lineage>
        <taxon>Bacteria</taxon>
        <taxon>Pseudomonadati</taxon>
        <taxon>Pseudomonadota</taxon>
        <taxon>Gammaproteobacteria</taxon>
        <taxon>Lysobacterales</taxon>
        <taxon>Rhodanobacteraceae</taxon>
        <taxon>Frateuria</taxon>
    </lineage>
</organism>
<evidence type="ECO:0000256" key="1">
    <source>
        <dbReference type="ARBA" id="ARBA00022723"/>
    </source>
</evidence>
<evidence type="ECO:0000313" key="4">
    <source>
        <dbReference type="Proteomes" id="UP000005234"/>
    </source>
</evidence>
<dbReference type="InterPro" id="IPR051610">
    <property type="entry name" value="GPI/OXD"/>
</dbReference>
<keyword evidence="4" id="KW-1185">Reference proteome</keyword>
<dbReference type="STRING" id="767434.Fraau_2128"/>
<dbReference type="AlphaFoldDB" id="H8L434"/>
<accession>H8L434</accession>
<dbReference type="GO" id="GO:0046872">
    <property type="term" value="F:metal ion binding"/>
    <property type="evidence" value="ECO:0007669"/>
    <property type="project" value="UniProtKB-KW"/>
</dbReference>
<reference evidence="3" key="1">
    <citation type="submission" date="2012-02" db="EMBL/GenBank/DDBJ databases">
        <title>The complete genome of Frateuria aurantia DSM 6220.</title>
        <authorList>
            <consortium name="US DOE Joint Genome Institute (JGI-PGF)"/>
            <person name="Lucas S."/>
            <person name="Copeland A."/>
            <person name="Lapidus A."/>
            <person name="Glavina del Rio T."/>
            <person name="Dalin E."/>
            <person name="Tice H."/>
            <person name="Bruce D."/>
            <person name="Goodwin L."/>
            <person name="Pitluck S."/>
            <person name="Peters L."/>
            <person name="Ovchinnikova G."/>
            <person name="Teshima H."/>
            <person name="Kyrpides N."/>
            <person name="Mavromatis K."/>
            <person name="Ivanova N."/>
            <person name="Brettin T."/>
            <person name="Detter J.C."/>
            <person name="Han C."/>
            <person name="Larimer F."/>
            <person name="Land M."/>
            <person name="Hauser L."/>
            <person name="Markowitz V."/>
            <person name="Cheng J.-F."/>
            <person name="Hugenholtz P."/>
            <person name="Woyke T."/>
            <person name="Wu D."/>
            <person name="Brambilla E."/>
            <person name="Klenk H.-P."/>
            <person name="Eisen J.A."/>
        </authorList>
    </citation>
    <scope>NUCLEOTIDE SEQUENCE</scope>
    <source>
        <strain evidence="3">DSM 6220</strain>
    </source>
</reference>
<dbReference type="InterPro" id="IPR011051">
    <property type="entry name" value="RmlC_Cupin_sf"/>
</dbReference>
<evidence type="ECO:0000259" key="2">
    <source>
        <dbReference type="Pfam" id="PF07883"/>
    </source>
</evidence>
<gene>
    <name evidence="3" type="ordered locus">Fraau_2128</name>
</gene>
<dbReference type="EMBL" id="CP003350">
    <property type="protein sequence ID" value="AFC86510.1"/>
    <property type="molecule type" value="Genomic_DNA"/>
</dbReference>
<dbReference type="Proteomes" id="UP000005234">
    <property type="component" value="Chromosome"/>
</dbReference>
<proteinExistence type="predicted"/>
<dbReference type="InterPro" id="IPR013096">
    <property type="entry name" value="Cupin_2"/>
</dbReference>
<dbReference type="Pfam" id="PF07883">
    <property type="entry name" value="Cupin_2"/>
    <property type="match status" value="1"/>
</dbReference>
<name>H8L434_FRAAD</name>
<dbReference type="Gene3D" id="2.60.120.10">
    <property type="entry name" value="Jelly Rolls"/>
    <property type="match status" value="1"/>
</dbReference>
<protein>
    <recommendedName>
        <fullName evidence="2">Cupin type-2 domain-containing protein</fullName>
    </recommendedName>
</protein>
<dbReference type="SUPFAM" id="SSF51182">
    <property type="entry name" value="RmlC-like cupins"/>
    <property type="match status" value="1"/>
</dbReference>
<dbReference type="CDD" id="cd02224">
    <property type="entry name" value="cupin_SPO2919-like"/>
    <property type="match status" value="1"/>
</dbReference>
<dbReference type="HOGENOM" id="CLU_110331_0_0_6"/>
<dbReference type="PANTHER" id="PTHR35848">
    <property type="entry name" value="OXALATE-BINDING PROTEIN"/>
    <property type="match status" value="1"/>
</dbReference>
<dbReference type="eggNOG" id="COG3837">
    <property type="taxonomic scope" value="Bacteria"/>
</dbReference>
<evidence type="ECO:0000313" key="3">
    <source>
        <dbReference type="EMBL" id="AFC86510.1"/>
    </source>
</evidence>
<dbReference type="KEGG" id="fau:Fraau_2128"/>
<dbReference type="InterPro" id="IPR014710">
    <property type="entry name" value="RmlC-like_jellyroll"/>
</dbReference>